<name>A0AAV4HWZ0_9GAST</name>
<dbReference type="AlphaFoldDB" id="A0AAV4HWZ0"/>
<dbReference type="Proteomes" id="UP000762676">
    <property type="component" value="Unassembled WGS sequence"/>
</dbReference>
<dbReference type="PANTHER" id="PTHR36688:SF1">
    <property type="entry name" value="ENDONUCLEASE_EXONUCLEASE_PHOSPHATASE DOMAIN-CONTAINING PROTEIN"/>
    <property type="match status" value="1"/>
</dbReference>
<keyword evidence="3" id="KW-1185">Reference proteome</keyword>
<dbReference type="PANTHER" id="PTHR36688">
    <property type="entry name" value="ENDO/EXONUCLEASE/PHOSPHATASE DOMAIN-CONTAINING PROTEIN"/>
    <property type="match status" value="1"/>
</dbReference>
<dbReference type="InterPro" id="IPR052560">
    <property type="entry name" value="RdDP_mobile_element"/>
</dbReference>
<dbReference type="Pfam" id="PF00078">
    <property type="entry name" value="RVT_1"/>
    <property type="match status" value="1"/>
</dbReference>
<sequence>MDARGEGLEDWMIENQLILINKPDDTTTFFSRAWKSLSTPDLAMATDDIQFMLSMVVVIMYWKNHSTEDQLVYLAQELKMLSKKRRRYLLSMLTGPKPLTESEGGPSTKAITKTDKRINVSLDTNFLQHRTALFHLDGHISHRICRQQGVPQGGIISKTLFLVFINGIADGLSRHISRAINAYDLAIWNAEKNLLTATFRMQEVLNTVAAWALSWGVVINETKTVASIFSLSTRPEQTDLQINENQILVEDTPTYLGLKLD</sequence>
<dbReference type="InterPro" id="IPR036691">
    <property type="entry name" value="Endo/exonu/phosph_ase_sf"/>
</dbReference>
<feature type="domain" description="Reverse transcriptase" evidence="1">
    <location>
        <begin position="1"/>
        <end position="260"/>
    </location>
</feature>
<evidence type="ECO:0000313" key="3">
    <source>
        <dbReference type="Proteomes" id="UP000762676"/>
    </source>
</evidence>
<protein>
    <submittedName>
        <fullName evidence="2">RNA-directed DNA polymerase from mobile element jockey</fullName>
    </submittedName>
</protein>
<keyword evidence="2" id="KW-0695">RNA-directed DNA polymerase</keyword>
<reference evidence="2 3" key="1">
    <citation type="journal article" date="2021" name="Elife">
        <title>Chloroplast acquisition without the gene transfer in kleptoplastic sea slugs, Plakobranchus ocellatus.</title>
        <authorList>
            <person name="Maeda T."/>
            <person name="Takahashi S."/>
            <person name="Yoshida T."/>
            <person name="Shimamura S."/>
            <person name="Takaki Y."/>
            <person name="Nagai Y."/>
            <person name="Toyoda A."/>
            <person name="Suzuki Y."/>
            <person name="Arimoto A."/>
            <person name="Ishii H."/>
            <person name="Satoh N."/>
            <person name="Nishiyama T."/>
            <person name="Hasebe M."/>
            <person name="Maruyama T."/>
            <person name="Minagawa J."/>
            <person name="Obokata J."/>
            <person name="Shigenobu S."/>
        </authorList>
    </citation>
    <scope>NUCLEOTIDE SEQUENCE [LARGE SCALE GENOMIC DNA]</scope>
</reference>
<keyword evidence="2" id="KW-0808">Transferase</keyword>
<organism evidence="2 3">
    <name type="scientific">Elysia marginata</name>
    <dbReference type="NCBI Taxonomy" id="1093978"/>
    <lineage>
        <taxon>Eukaryota</taxon>
        <taxon>Metazoa</taxon>
        <taxon>Spiralia</taxon>
        <taxon>Lophotrochozoa</taxon>
        <taxon>Mollusca</taxon>
        <taxon>Gastropoda</taxon>
        <taxon>Heterobranchia</taxon>
        <taxon>Euthyneura</taxon>
        <taxon>Panpulmonata</taxon>
        <taxon>Sacoglossa</taxon>
        <taxon>Placobranchoidea</taxon>
        <taxon>Plakobranchidae</taxon>
        <taxon>Elysia</taxon>
    </lineage>
</organism>
<evidence type="ECO:0000313" key="2">
    <source>
        <dbReference type="EMBL" id="GFS02110.1"/>
    </source>
</evidence>
<accession>A0AAV4HWZ0</accession>
<keyword evidence="2" id="KW-0548">Nucleotidyltransferase</keyword>
<dbReference type="Gene3D" id="3.60.10.10">
    <property type="entry name" value="Endonuclease/exonuclease/phosphatase"/>
    <property type="match status" value="1"/>
</dbReference>
<gene>
    <name evidence="2" type="ORF">ElyMa_004598600</name>
</gene>
<dbReference type="EMBL" id="BMAT01009226">
    <property type="protein sequence ID" value="GFS02110.1"/>
    <property type="molecule type" value="Genomic_DNA"/>
</dbReference>
<evidence type="ECO:0000259" key="1">
    <source>
        <dbReference type="PROSITE" id="PS50878"/>
    </source>
</evidence>
<dbReference type="InterPro" id="IPR000477">
    <property type="entry name" value="RT_dom"/>
</dbReference>
<proteinExistence type="predicted"/>
<dbReference type="PROSITE" id="PS50878">
    <property type="entry name" value="RT_POL"/>
    <property type="match status" value="1"/>
</dbReference>
<comment type="caution">
    <text evidence="2">The sequence shown here is derived from an EMBL/GenBank/DDBJ whole genome shotgun (WGS) entry which is preliminary data.</text>
</comment>
<dbReference type="GO" id="GO:0003964">
    <property type="term" value="F:RNA-directed DNA polymerase activity"/>
    <property type="evidence" value="ECO:0007669"/>
    <property type="project" value="UniProtKB-KW"/>
</dbReference>